<evidence type="ECO:0000256" key="1">
    <source>
        <dbReference type="SAM" id="Coils"/>
    </source>
</evidence>
<dbReference type="EMBL" id="CAJNIZ010044149">
    <property type="protein sequence ID" value="CAE7679865.1"/>
    <property type="molecule type" value="Genomic_DNA"/>
</dbReference>
<dbReference type="AlphaFoldDB" id="A0A812WEX6"/>
<organism evidence="2 3">
    <name type="scientific">Symbiodinium pilosum</name>
    <name type="common">Dinoflagellate</name>
    <dbReference type="NCBI Taxonomy" id="2952"/>
    <lineage>
        <taxon>Eukaryota</taxon>
        <taxon>Sar</taxon>
        <taxon>Alveolata</taxon>
        <taxon>Dinophyceae</taxon>
        <taxon>Suessiales</taxon>
        <taxon>Symbiodiniaceae</taxon>
        <taxon>Symbiodinium</taxon>
    </lineage>
</organism>
<gene>
    <name evidence="2" type="ORF">SPIL2461_LOCUS18911</name>
</gene>
<name>A0A812WEX6_SYMPI</name>
<keyword evidence="3" id="KW-1185">Reference proteome</keyword>
<evidence type="ECO:0000313" key="2">
    <source>
        <dbReference type="EMBL" id="CAE7679865.1"/>
    </source>
</evidence>
<comment type="caution">
    <text evidence="2">The sequence shown here is derived from an EMBL/GenBank/DDBJ whole genome shotgun (WGS) entry which is preliminary data.</text>
</comment>
<reference evidence="2" key="1">
    <citation type="submission" date="2021-02" db="EMBL/GenBank/DDBJ databases">
        <authorList>
            <person name="Dougan E. K."/>
            <person name="Rhodes N."/>
            <person name="Thang M."/>
            <person name="Chan C."/>
        </authorList>
    </citation>
    <scope>NUCLEOTIDE SEQUENCE</scope>
</reference>
<keyword evidence="1" id="KW-0175">Coiled coil</keyword>
<dbReference type="OrthoDB" id="416107at2759"/>
<evidence type="ECO:0000313" key="3">
    <source>
        <dbReference type="Proteomes" id="UP000649617"/>
    </source>
</evidence>
<feature type="coiled-coil region" evidence="1">
    <location>
        <begin position="70"/>
        <end position="97"/>
    </location>
</feature>
<accession>A0A812WEX6</accession>
<proteinExistence type="predicted"/>
<sequence>MPLVEEGASYPREISPPFGLPAGWKAVERAYGASSKSSGQTYIRFNSPDGKHKHVGSVPKAVELEAIDKGQDTQKALAAYKDALQEVQRKEKEEREKITGMGPEREQAVEKFRSKYGKLEATALVKMKGWTHKASFLEVSEQTHVIYISPEGRSFGTIKQVEAMLGFRLMAGEDLGSLVQDARQAATDEWGDMSDKVNPLRRTSDGTTLKEAVDSGEFTAHELKNTHVHKVSGKEAETQKRRVQEEDYEPAEYLLGEVPKPLLDDEGKLSTEFSKAKLLNAAPLAADCCKMYKDMKRRKFKKLHLVVVSSRKPIDHPLSKALSGVYYADSKRIDAFGGKTFYTKVAFSKSRLIVCGLYLFWSKTKQAWQVSKELDDNNAGFLVHKGDLKLGPRASPKARTLTRQCIDRLREARKRKRPHPDRE</sequence>
<protein>
    <submittedName>
        <fullName evidence="2">Uncharacterized protein</fullName>
    </submittedName>
</protein>
<dbReference type="Proteomes" id="UP000649617">
    <property type="component" value="Unassembled WGS sequence"/>
</dbReference>